<organism evidence="1">
    <name type="scientific">marine sediment metagenome</name>
    <dbReference type="NCBI Taxonomy" id="412755"/>
    <lineage>
        <taxon>unclassified sequences</taxon>
        <taxon>metagenomes</taxon>
        <taxon>ecological metagenomes</taxon>
    </lineage>
</organism>
<sequence>MTGVNLLNLNNETDIFKVKHNLHLHKELPQANEAITGAETGGAKAQSIGYKKNHYQK</sequence>
<gene>
    <name evidence="1" type="ORF">S03H2_40552</name>
</gene>
<accession>X1GK42</accession>
<reference evidence="1" key="1">
    <citation type="journal article" date="2014" name="Front. Microbiol.">
        <title>High frequency of phylogenetically diverse reductive dehalogenase-homologous genes in deep subseafloor sedimentary metagenomes.</title>
        <authorList>
            <person name="Kawai M."/>
            <person name="Futagami T."/>
            <person name="Toyoda A."/>
            <person name="Takaki Y."/>
            <person name="Nishi S."/>
            <person name="Hori S."/>
            <person name="Arai W."/>
            <person name="Tsubouchi T."/>
            <person name="Morono Y."/>
            <person name="Uchiyama I."/>
            <person name="Ito T."/>
            <person name="Fujiyama A."/>
            <person name="Inagaki F."/>
            <person name="Takami H."/>
        </authorList>
    </citation>
    <scope>NUCLEOTIDE SEQUENCE</scope>
    <source>
        <strain evidence="1">Expedition CK06-06</strain>
    </source>
</reference>
<protein>
    <submittedName>
        <fullName evidence="1">Uncharacterized protein</fullName>
    </submittedName>
</protein>
<dbReference type="EMBL" id="BARU01025148">
    <property type="protein sequence ID" value="GAH57532.1"/>
    <property type="molecule type" value="Genomic_DNA"/>
</dbReference>
<comment type="caution">
    <text evidence="1">The sequence shown here is derived from an EMBL/GenBank/DDBJ whole genome shotgun (WGS) entry which is preliminary data.</text>
</comment>
<proteinExistence type="predicted"/>
<dbReference type="AlphaFoldDB" id="X1GK42"/>
<name>X1GK42_9ZZZZ</name>
<evidence type="ECO:0000313" key="1">
    <source>
        <dbReference type="EMBL" id="GAH57532.1"/>
    </source>
</evidence>